<name>A0A4W5KTJ7_9TELE</name>
<dbReference type="PANTHER" id="PTHR13618">
    <property type="entry name" value="LEUCINE ZIPPER CONTAINING TRANSCRIPTION FACTOR LZF1"/>
    <property type="match status" value="1"/>
</dbReference>
<organism evidence="4 5">
    <name type="scientific">Hucho hucho</name>
    <name type="common">huchen</name>
    <dbReference type="NCBI Taxonomy" id="62062"/>
    <lineage>
        <taxon>Eukaryota</taxon>
        <taxon>Metazoa</taxon>
        <taxon>Chordata</taxon>
        <taxon>Craniata</taxon>
        <taxon>Vertebrata</taxon>
        <taxon>Euteleostomi</taxon>
        <taxon>Actinopterygii</taxon>
        <taxon>Neopterygii</taxon>
        <taxon>Teleostei</taxon>
        <taxon>Protacanthopterygii</taxon>
        <taxon>Salmoniformes</taxon>
        <taxon>Salmonidae</taxon>
        <taxon>Salmoninae</taxon>
        <taxon>Hucho</taxon>
    </lineage>
</organism>
<evidence type="ECO:0000256" key="3">
    <source>
        <dbReference type="ARBA" id="ARBA00022046"/>
    </source>
</evidence>
<dbReference type="InterPro" id="IPR028241">
    <property type="entry name" value="RAVE2/Rogdi"/>
</dbReference>
<keyword evidence="5" id="KW-1185">Reference proteome</keyword>
<reference evidence="4" key="3">
    <citation type="submission" date="2025-09" db="UniProtKB">
        <authorList>
            <consortium name="Ensembl"/>
        </authorList>
    </citation>
    <scope>IDENTIFICATION</scope>
</reference>
<dbReference type="GO" id="GO:0008021">
    <property type="term" value="C:synaptic vesicle"/>
    <property type="evidence" value="ECO:0007669"/>
    <property type="project" value="UniProtKB-SubCell"/>
</dbReference>
<comment type="subcellular location">
    <subcellularLocation>
        <location evidence="1">Cytoplasmic vesicle</location>
        <location evidence="1">Secretory vesicle</location>
        <location evidence="1">Synaptic vesicle</location>
    </subcellularLocation>
</comment>
<dbReference type="Proteomes" id="UP000314982">
    <property type="component" value="Unassembled WGS sequence"/>
</dbReference>
<dbReference type="STRING" id="62062.ENSHHUP00000019917"/>
<dbReference type="Pfam" id="PF10259">
    <property type="entry name" value="Rogdi_lz"/>
    <property type="match status" value="1"/>
</dbReference>
<sequence>MSGSFCNFHPLSSQDINLKTAKSNQVMHFTFRDDKHWKLQQIQDARNHVNQALQLLSGRDESYHFKTGAEVNKVGTHTHCYHFKTGAEGNEVSFHQGKLII</sequence>
<evidence type="ECO:0000256" key="2">
    <source>
        <dbReference type="ARBA" id="ARBA00005535"/>
    </source>
</evidence>
<evidence type="ECO:0000313" key="5">
    <source>
        <dbReference type="Proteomes" id="UP000314982"/>
    </source>
</evidence>
<protein>
    <recommendedName>
        <fullName evidence="3">Protein rogdi homolog</fullName>
    </recommendedName>
</protein>
<accession>A0A4W5KTJ7</accession>
<dbReference type="PANTHER" id="PTHR13618:SF1">
    <property type="entry name" value="PROTEIN ROGDI HOMOLOG"/>
    <property type="match status" value="1"/>
</dbReference>
<reference evidence="4" key="2">
    <citation type="submission" date="2025-08" db="UniProtKB">
        <authorList>
            <consortium name="Ensembl"/>
        </authorList>
    </citation>
    <scope>IDENTIFICATION</scope>
</reference>
<evidence type="ECO:0000313" key="4">
    <source>
        <dbReference type="Ensembl" id="ENSHHUP00000019917.1"/>
    </source>
</evidence>
<proteinExistence type="inferred from homology"/>
<dbReference type="GO" id="GO:0043291">
    <property type="term" value="C:RAVE complex"/>
    <property type="evidence" value="ECO:0007669"/>
    <property type="project" value="TreeGrafter"/>
</dbReference>
<reference evidence="5" key="1">
    <citation type="submission" date="2018-06" db="EMBL/GenBank/DDBJ databases">
        <title>Genome assembly of Danube salmon.</title>
        <authorList>
            <person name="Macqueen D.J."/>
            <person name="Gundappa M.K."/>
        </authorList>
    </citation>
    <scope>NUCLEOTIDE SEQUENCE [LARGE SCALE GENOMIC DNA]</scope>
</reference>
<dbReference type="Ensembl" id="ENSHHUT00000020655.1">
    <property type="protein sequence ID" value="ENSHHUP00000019917.1"/>
    <property type="gene ID" value="ENSHHUG00000012466.1"/>
</dbReference>
<comment type="similarity">
    <text evidence="2">Belongs to the rogdi family.</text>
</comment>
<evidence type="ECO:0000256" key="1">
    <source>
        <dbReference type="ARBA" id="ARBA00004234"/>
    </source>
</evidence>
<dbReference type="AlphaFoldDB" id="A0A4W5KTJ7"/>